<keyword evidence="1" id="KW-0175">Coiled coil</keyword>
<keyword evidence="3" id="KW-1133">Transmembrane helix</keyword>
<keyword evidence="3" id="KW-0472">Membrane</keyword>
<dbReference type="OrthoDB" id="9805504at2"/>
<dbReference type="EMBL" id="NIDE01000008">
    <property type="protein sequence ID" value="OWK40213.1"/>
    <property type="molecule type" value="Genomic_DNA"/>
</dbReference>
<dbReference type="Proteomes" id="UP000214646">
    <property type="component" value="Unassembled WGS sequence"/>
</dbReference>
<evidence type="ECO:0000259" key="4">
    <source>
        <dbReference type="PROSITE" id="PS50011"/>
    </source>
</evidence>
<dbReference type="RefSeq" id="WP_088256172.1">
    <property type="nucleotide sequence ID" value="NZ_NIDE01000008.1"/>
</dbReference>
<dbReference type="GO" id="GO:0005524">
    <property type="term" value="F:ATP binding"/>
    <property type="evidence" value="ECO:0007669"/>
    <property type="project" value="InterPro"/>
</dbReference>
<dbReference type="GO" id="GO:0004672">
    <property type="term" value="F:protein kinase activity"/>
    <property type="evidence" value="ECO:0007669"/>
    <property type="project" value="InterPro"/>
</dbReference>
<feature type="compositionally biased region" description="Pro residues" evidence="2">
    <location>
        <begin position="402"/>
        <end position="414"/>
    </location>
</feature>
<organism evidence="5 6">
    <name type="scientific">Fimbriiglobus ruber</name>
    <dbReference type="NCBI Taxonomy" id="1908690"/>
    <lineage>
        <taxon>Bacteria</taxon>
        <taxon>Pseudomonadati</taxon>
        <taxon>Planctomycetota</taxon>
        <taxon>Planctomycetia</taxon>
        <taxon>Gemmatales</taxon>
        <taxon>Gemmataceae</taxon>
        <taxon>Fimbriiglobus</taxon>
    </lineage>
</organism>
<evidence type="ECO:0000256" key="1">
    <source>
        <dbReference type="SAM" id="Coils"/>
    </source>
</evidence>
<dbReference type="Gene3D" id="1.10.510.10">
    <property type="entry name" value="Transferase(Phosphotransferase) domain 1"/>
    <property type="match status" value="1"/>
</dbReference>
<evidence type="ECO:0000313" key="5">
    <source>
        <dbReference type="EMBL" id="OWK40213.1"/>
    </source>
</evidence>
<evidence type="ECO:0000256" key="3">
    <source>
        <dbReference type="SAM" id="Phobius"/>
    </source>
</evidence>
<keyword evidence="6" id="KW-1185">Reference proteome</keyword>
<proteinExistence type="predicted"/>
<dbReference type="InterPro" id="IPR011009">
    <property type="entry name" value="Kinase-like_dom_sf"/>
</dbReference>
<comment type="caution">
    <text evidence="5">The sequence shown here is derived from an EMBL/GenBank/DDBJ whole genome shotgun (WGS) entry which is preliminary data.</text>
</comment>
<feature type="region of interest" description="Disordered" evidence="2">
    <location>
        <begin position="394"/>
        <end position="418"/>
    </location>
</feature>
<feature type="transmembrane region" description="Helical" evidence="3">
    <location>
        <begin position="428"/>
        <end position="454"/>
    </location>
</feature>
<feature type="coiled-coil region" evidence="1">
    <location>
        <begin position="491"/>
        <end position="566"/>
    </location>
</feature>
<accession>A0A225DGX8</accession>
<sequence>MTTRPLVNNLGQPVALGTLVGKGGEGSVYEVAGSPSAVAKIYDPSMPDRSAKFLAMASLAKKEMYRVAAWPLATLHDRPGGPAVGFVMHKVTGCKDIHILYSPAQRKTLFPHADWKFLIHTAANCAAGFDVIHGQGVVIGDVNQSNFMVSKDGLVTFIDCDSFQIQAGGRTHFCEVGVPPFTPPELQGLPFRGLTRTVNHDRFGLAVLIFHLLFMGRHPFAGRYSGQGDMPIEQAIREYRFPYSPHAGSYQMLPPLHSVPFAALSPQLQSLFEKAFRTTGPTAVRPAPAEWFTALKAFFDTLRPCTQDPGHQTPSHVSGCIWCDLVKQGAPNFFVSVTFTAARGSGPAFILATVWARIEAVPRPNVTYVRPAPMRRTPNPWSATLPQSVPPAIARPTLLTHPPSPPRPNLPPPQYQRKRIPYSHGQRVTGYVAIAFLTFLIPVAILGTMIGQAAFGRPTLVAAVLALIDLLLLAASGVRWMILELDRRATEHRQNEQYEQEREERDEIARQQRDEWYRQLKGRQADAERQYNELTQRWRAATTVAAEEVRRRKSRFQAAMANLEQSTKAWAEVSAKCAAEFDHKKAQLTAFRQKHTELAPRYQSEQQRLVAQAHEMQKMLYLQSQYIADHDIPDIGDARKSTLALFGIETAFDVERDAIFSVPGFKEKLTGRLLTWRAGVEARFAFNAIVGVPPHEQQALDFKFFQERQVIETHLLQGESELKDIASRATKELGRISDSMTLFQRECEQADADLAVIPHGF</sequence>
<feature type="transmembrane region" description="Helical" evidence="3">
    <location>
        <begin position="460"/>
        <end position="483"/>
    </location>
</feature>
<dbReference type="PROSITE" id="PS50011">
    <property type="entry name" value="PROTEIN_KINASE_DOM"/>
    <property type="match status" value="1"/>
</dbReference>
<name>A0A225DGX8_9BACT</name>
<feature type="domain" description="Protein kinase" evidence="4">
    <location>
        <begin position="14"/>
        <end position="299"/>
    </location>
</feature>
<dbReference type="SUPFAM" id="SSF56112">
    <property type="entry name" value="Protein kinase-like (PK-like)"/>
    <property type="match status" value="1"/>
</dbReference>
<reference evidence="6" key="1">
    <citation type="submission" date="2017-06" db="EMBL/GenBank/DDBJ databases">
        <title>Genome analysis of Fimbriiglobus ruber SP5, the first member of the order Planctomycetales with confirmed chitinolytic capability.</title>
        <authorList>
            <person name="Ravin N.V."/>
            <person name="Rakitin A.L."/>
            <person name="Ivanova A.A."/>
            <person name="Beletsky A.V."/>
            <person name="Kulichevskaya I.S."/>
            <person name="Mardanov A.V."/>
            <person name="Dedysh S.N."/>
        </authorList>
    </citation>
    <scope>NUCLEOTIDE SEQUENCE [LARGE SCALE GENOMIC DNA]</scope>
    <source>
        <strain evidence="6">SP5</strain>
    </source>
</reference>
<dbReference type="InterPro" id="IPR000719">
    <property type="entry name" value="Prot_kinase_dom"/>
</dbReference>
<keyword evidence="3" id="KW-0812">Transmembrane</keyword>
<gene>
    <name evidence="5" type="ORF">FRUB_05132</name>
</gene>
<evidence type="ECO:0000313" key="6">
    <source>
        <dbReference type="Proteomes" id="UP000214646"/>
    </source>
</evidence>
<dbReference type="AlphaFoldDB" id="A0A225DGX8"/>
<evidence type="ECO:0000256" key="2">
    <source>
        <dbReference type="SAM" id="MobiDB-lite"/>
    </source>
</evidence>
<protein>
    <submittedName>
        <fullName evidence="5">Putative chaperonin</fullName>
    </submittedName>
</protein>